<dbReference type="HOGENOM" id="CLU_044104_0_0_1"/>
<dbReference type="EMBL" id="HE580268">
    <property type="protein sequence ID" value="CCD23369.1"/>
    <property type="molecule type" value="Genomic_DNA"/>
</dbReference>
<dbReference type="Pfam" id="PF08574">
    <property type="entry name" value="Iwr1"/>
    <property type="match status" value="1"/>
</dbReference>
<dbReference type="RefSeq" id="XP_003668612.1">
    <property type="nucleotide sequence ID" value="XM_003668564.1"/>
</dbReference>
<accession>G0W6F8</accession>
<dbReference type="KEGG" id="ndi:NDAI_0B03350"/>
<protein>
    <recommendedName>
        <fullName evidence="3">Transcription factor Iwr1 domain-containing protein</fullName>
    </recommendedName>
</protein>
<comment type="similarity">
    <text evidence="1">Belongs to the IWR1/SLC7A6OS family.</text>
</comment>
<dbReference type="STRING" id="1071378.G0W6F8"/>
<feature type="compositionally biased region" description="Acidic residues" evidence="2">
    <location>
        <begin position="198"/>
        <end position="219"/>
    </location>
</feature>
<sequence length="377" mass="43490">MTLNNSTIPSSDAPEFIRVKRRRDEDSVQALLIDEGKKNKRTKFMFRLTKTVNPNSYQSEHESTTPLLKLSATDNRHFVLEQKKRRHSSTYDGDEKPLPYTDQDRATTTNDDNELPPEIHEMVDKYLTLNKGKPTTTRKKPSKKHFTGESAKIITMPSLDYVYDIYHLENLPDEEEISKYKRDNKIGFVKIINTDMDLVPDEDEDEDVLARSDDEDSNEENYYQNDYPEDEDDDRSVLFGSEGEDIAADGEGPMTQNEPWNYQKILRADGTENVEDEYADLFDKLGGNNNILSSINPGSNFVDLDRGADIEETHDSDEAEEDIDVDYNELDHDNSLMTDYGKGNFPRNRFFPTDDEDPLAEHRDKIFGNLQNMINKK</sequence>
<feature type="region of interest" description="Disordered" evidence="2">
    <location>
        <begin position="80"/>
        <end position="116"/>
    </location>
</feature>
<evidence type="ECO:0000256" key="2">
    <source>
        <dbReference type="SAM" id="MobiDB-lite"/>
    </source>
</evidence>
<evidence type="ECO:0000259" key="3">
    <source>
        <dbReference type="Pfam" id="PF08574"/>
    </source>
</evidence>
<dbReference type="PANTHER" id="PTHR28063">
    <property type="entry name" value="RNA POLYMERASE II NUCLEAR LOCALIZATION PROTEIN IWR1"/>
    <property type="match status" value="1"/>
</dbReference>
<dbReference type="OMA" id="EYPRNEF"/>
<evidence type="ECO:0000313" key="4">
    <source>
        <dbReference type="EMBL" id="CCD23369.1"/>
    </source>
</evidence>
<dbReference type="OrthoDB" id="6255506at2759"/>
<dbReference type="GO" id="GO:0005737">
    <property type="term" value="C:cytoplasm"/>
    <property type="evidence" value="ECO:0007669"/>
    <property type="project" value="EnsemblFungi"/>
</dbReference>
<reference evidence="4 5" key="1">
    <citation type="journal article" date="2011" name="Proc. Natl. Acad. Sci. U.S.A.">
        <title>Evolutionary erosion of yeast sex chromosomes by mating-type switching accidents.</title>
        <authorList>
            <person name="Gordon J.L."/>
            <person name="Armisen D."/>
            <person name="Proux-Wera E."/>
            <person name="Oheigeartaigh S.S."/>
            <person name="Byrne K.P."/>
            <person name="Wolfe K.H."/>
        </authorList>
    </citation>
    <scope>NUCLEOTIDE SEQUENCE [LARGE SCALE GENOMIC DNA]</scope>
    <source>
        <strain evidence="5">ATCC 10597 / BCRC 20456 / CBS 421 / NBRC 0211 / NRRL Y-12639</strain>
    </source>
</reference>
<proteinExistence type="inferred from homology"/>
<dbReference type="PANTHER" id="PTHR28063:SF1">
    <property type="entry name" value="RNA POLYMERASE II NUCLEAR LOCALIZATION PROTEIN IWR1"/>
    <property type="match status" value="1"/>
</dbReference>
<dbReference type="GO" id="GO:0006606">
    <property type="term" value="P:protein import into nucleus"/>
    <property type="evidence" value="ECO:0007669"/>
    <property type="project" value="EnsemblFungi"/>
</dbReference>
<feature type="compositionally biased region" description="Basic and acidic residues" evidence="2">
    <location>
        <begin position="93"/>
        <end position="105"/>
    </location>
</feature>
<feature type="region of interest" description="Disordered" evidence="2">
    <location>
        <begin position="198"/>
        <end position="237"/>
    </location>
</feature>
<dbReference type="InterPro" id="IPR040150">
    <property type="entry name" value="Iwr1"/>
</dbReference>
<name>G0W6F8_NAUDC</name>
<evidence type="ECO:0000313" key="5">
    <source>
        <dbReference type="Proteomes" id="UP000000689"/>
    </source>
</evidence>
<dbReference type="InterPro" id="IPR013883">
    <property type="entry name" value="TF_Iwr1_dom"/>
</dbReference>
<dbReference type="AlphaFoldDB" id="G0W6F8"/>
<keyword evidence="5" id="KW-1185">Reference proteome</keyword>
<dbReference type="GO" id="GO:0005634">
    <property type="term" value="C:nucleus"/>
    <property type="evidence" value="ECO:0007669"/>
    <property type="project" value="EnsemblFungi"/>
</dbReference>
<feature type="domain" description="Transcription factor Iwr1" evidence="3">
    <location>
        <begin position="160"/>
        <end position="231"/>
    </location>
</feature>
<evidence type="ECO:0000256" key="1">
    <source>
        <dbReference type="ARBA" id="ARBA00010218"/>
    </source>
</evidence>
<gene>
    <name evidence="4" type="primary">NDAI0B03350</name>
    <name evidence="4" type="ordered locus">NDAI_0B03350</name>
</gene>
<organism evidence="4 5">
    <name type="scientific">Naumovozyma dairenensis (strain ATCC 10597 / BCRC 20456 / CBS 421 / NBRC 0211 / NRRL Y-12639)</name>
    <name type="common">Saccharomyces dairenensis</name>
    <dbReference type="NCBI Taxonomy" id="1071378"/>
    <lineage>
        <taxon>Eukaryota</taxon>
        <taxon>Fungi</taxon>
        <taxon>Dikarya</taxon>
        <taxon>Ascomycota</taxon>
        <taxon>Saccharomycotina</taxon>
        <taxon>Saccharomycetes</taxon>
        <taxon>Saccharomycetales</taxon>
        <taxon>Saccharomycetaceae</taxon>
        <taxon>Naumovozyma</taxon>
    </lineage>
</organism>
<dbReference type="Proteomes" id="UP000000689">
    <property type="component" value="Chromosome 2"/>
</dbReference>
<dbReference type="GeneID" id="11497823"/>
<dbReference type="eggNOG" id="KOG4852">
    <property type="taxonomic scope" value="Eukaryota"/>
</dbReference>